<dbReference type="Pfam" id="PF09361">
    <property type="entry name" value="Phasin_2"/>
    <property type="match status" value="1"/>
</dbReference>
<dbReference type="EMBL" id="PGTY01000001">
    <property type="protein sequence ID" value="PJI92079.1"/>
    <property type="molecule type" value="Genomic_DNA"/>
</dbReference>
<sequence length="120" mass="13380">MAKSKQSSDTRLDPVAMGQAMIQQIEEAGLGSMRWMGTAWFEVMADMNSEVVSFVADRIREDVKTQHALLHCKTAADMQRAQVAFLEKAYTQYTEETGKLIKMGMDMLPDASTTTKNTPV</sequence>
<comment type="caution">
    <text evidence="2">The sequence shown here is derived from an EMBL/GenBank/DDBJ whole genome shotgun (WGS) entry which is preliminary data.</text>
</comment>
<dbReference type="InterPro" id="IPR018968">
    <property type="entry name" value="Phasin"/>
</dbReference>
<reference evidence="2 3" key="1">
    <citation type="submission" date="2017-11" db="EMBL/GenBank/DDBJ databases">
        <title>Genomic Encyclopedia of Archaeal and Bacterial Type Strains, Phase II (KMG-II): From Individual Species to Whole Genera.</title>
        <authorList>
            <person name="Goeker M."/>
        </authorList>
    </citation>
    <scope>NUCLEOTIDE SEQUENCE [LARGE SCALE GENOMIC DNA]</scope>
    <source>
        <strain evidence="2 3">DSM 29128</strain>
    </source>
</reference>
<dbReference type="AlphaFoldDB" id="A0A2M8WMC8"/>
<name>A0A2M8WMC8_9RHOB</name>
<feature type="domain" description="Phasin" evidence="1">
    <location>
        <begin position="24"/>
        <end position="113"/>
    </location>
</feature>
<evidence type="ECO:0000259" key="1">
    <source>
        <dbReference type="Pfam" id="PF09361"/>
    </source>
</evidence>
<keyword evidence="3" id="KW-1185">Reference proteome</keyword>
<organism evidence="2 3">
    <name type="scientific">Yoonia maricola</name>
    <dbReference type="NCBI Taxonomy" id="420999"/>
    <lineage>
        <taxon>Bacteria</taxon>
        <taxon>Pseudomonadati</taxon>
        <taxon>Pseudomonadota</taxon>
        <taxon>Alphaproteobacteria</taxon>
        <taxon>Rhodobacterales</taxon>
        <taxon>Paracoccaceae</taxon>
        <taxon>Yoonia</taxon>
    </lineage>
</organism>
<accession>A0A2M8WMC8</accession>
<proteinExistence type="predicted"/>
<protein>
    <submittedName>
        <fullName evidence="2">Phasin protein</fullName>
    </submittedName>
</protein>
<evidence type="ECO:0000313" key="3">
    <source>
        <dbReference type="Proteomes" id="UP000228531"/>
    </source>
</evidence>
<dbReference type="Proteomes" id="UP000228531">
    <property type="component" value="Unassembled WGS sequence"/>
</dbReference>
<gene>
    <name evidence="2" type="ORF">BC777_0923</name>
</gene>
<dbReference type="RefSeq" id="WP_168769074.1">
    <property type="nucleotide sequence ID" value="NZ_PGTY01000001.1"/>
</dbReference>
<evidence type="ECO:0000313" key="2">
    <source>
        <dbReference type="EMBL" id="PJI92079.1"/>
    </source>
</evidence>